<comment type="pathway">
    <text evidence="2">Protein modification; protein lipoylation via exogenous pathway; protein N(6)-(lipoyl)lysine from lipoate: step 2/2.</text>
</comment>
<dbReference type="GO" id="GO:0017118">
    <property type="term" value="F:lipoyltransferase activity"/>
    <property type="evidence" value="ECO:0007669"/>
    <property type="project" value="TreeGrafter"/>
</dbReference>
<dbReference type="PANTHER" id="PTHR12561:SF3">
    <property type="entry name" value="LIPOYLTRANSFERASE 1, MITOCHONDRIAL"/>
    <property type="match status" value="1"/>
</dbReference>
<feature type="domain" description="BPL/LPL catalytic" evidence="5">
    <location>
        <begin position="57"/>
        <end position="269"/>
    </location>
</feature>
<evidence type="ECO:0000256" key="2">
    <source>
        <dbReference type="ARBA" id="ARBA00005085"/>
    </source>
</evidence>
<dbReference type="CDD" id="cd16443">
    <property type="entry name" value="LplA"/>
    <property type="match status" value="1"/>
</dbReference>
<dbReference type="PROSITE" id="PS51733">
    <property type="entry name" value="BPL_LPL_CATALYTIC"/>
    <property type="match status" value="1"/>
</dbReference>
<dbReference type="GO" id="GO:0016874">
    <property type="term" value="F:ligase activity"/>
    <property type="evidence" value="ECO:0007669"/>
    <property type="project" value="UniProtKB-KW"/>
</dbReference>
<proteinExistence type="inferred from homology"/>
<dbReference type="AlphaFoldDB" id="A0A9P6H965"/>
<name>A0A9P6H965_9AGAM</name>
<dbReference type="InterPro" id="IPR004143">
    <property type="entry name" value="BPL_LPL_catalytic"/>
</dbReference>
<dbReference type="GO" id="GO:0009249">
    <property type="term" value="P:protein lipoylation"/>
    <property type="evidence" value="ECO:0007669"/>
    <property type="project" value="InterPro"/>
</dbReference>
<dbReference type="Gene3D" id="3.30.930.10">
    <property type="entry name" value="Bira Bifunctional Protein, Domain 2"/>
    <property type="match status" value="1"/>
</dbReference>
<dbReference type="InterPro" id="IPR004562">
    <property type="entry name" value="LipoylTrfase_LipoateP_Ligase"/>
</dbReference>
<protein>
    <recommendedName>
        <fullName evidence="4">Putative lipoate-protein ligase A</fullName>
    </recommendedName>
</protein>
<dbReference type="OrthoDB" id="201621at2759"/>
<keyword evidence="7" id="KW-1185">Reference proteome</keyword>
<sequence length="375" mass="42480">MISSVFHRVTRARLTSHYTRSSSTSAAPVARHSIYVSKSTNPYFNLSLEDWLFKHKPHNDSLLLLYRDDPCVVIGRNQNPWKEVNMTELRRVGVPFIRRRSGGGTVYHDLGNSNYSIHLPRSSFDRNDSAKVVLRAIQSLGLADANVNERNDICNPNGGIGFGIHASGSAYKIVNRRAYHHGTMLISSELGTLGKLLHSNKVSTSVFLDLDLESLQLENDSFQDTMQTKGVASVRSPVCNLRQHKPDVSHEGFVHAVVREFQDHYNIREEITWVDEGNDCEGAEEIRKGMHELTTWDWAFGQTPEFTYTLEHTLSWGKLANWGDISEVRGHLDLLERSLAGEKYGFLKDEAKPDELVGNESIEQLWDELVEEMQS</sequence>
<evidence type="ECO:0000256" key="1">
    <source>
        <dbReference type="ARBA" id="ARBA00003253"/>
    </source>
</evidence>
<dbReference type="EMBL" id="WIUZ02000012">
    <property type="protein sequence ID" value="KAF9782262.1"/>
    <property type="molecule type" value="Genomic_DNA"/>
</dbReference>
<reference evidence="6" key="2">
    <citation type="submission" date="2020-11" db="EMBL/GenBank/DDBJ databases">
        <authorList>
            <consortium name="DOE Joint Genome Institute"/>
            <person name="Kuo A."/>
            <person name="Miyauchi S."/>
            <person name="Kiss E."/>
            <person name="Drula E."/>
            <person name="Kohler A."/>
            <person name="Sanchez-Garcia M."/>
            <person name="Andreopoulos B."/>
            <person name="Barry K.W."/>
            <person name="Bonito G."/>
            <person name="Buee M."/>
            <person name="Carver A."/>
            <person name="Chen C."/>
            <person name="Cichocki N."/>
            <person name="Clum A."/>
            <person name="Culley D."/>
            <person name="Crous P.W."/>
            <person name="Fauchery L."/>
            <person name="Girlanda M."/>
            <person name="Hayes R."/>
            <person name="Keri Z."/>
            <person name="Labutti K."/>
            <person name="Lipzen A."/>
            <person name="Lombard V."/>
            <person name="Magnuson J."/>
            <person name="Maillard F."/>
            <person name="Morin E."/>
            <person name="Murat C."/>
            <person name="Nolan M."/>
            <person name="Ohm R."/>
            <person name="Pangilinan J."/>
            <person name="Pereira M."/>
            <person name="Perotto S."/>
            <person name="Peter M."/>
            <person name="Riley R."/>
            <person name="Sitrit Y."/>
            <person name="Stielow B."/>
            <person name="Szollosi G."/>
            <person name="Zifcakova L."/>
            <person name="Stursova M."/>
            <person name="Spatafora J.W."/>
            <person name="Tedersoo L."/>
            <person name="Vaario L.-M."/>
            <person name="Yamada A."/>
            <person name="Yan M."/>
            <person name="Wang P."/>
            <person name="Xu J."/>
            <person name="Bruns T."/>
            <person name="Baldrian P."/>
            <person name="Vilgalys R."/>
            <person name="Henrissat B."/>
            <person name="Grigoriev I.V."/>
            <person name="Hibbett D."/>
            <person name="Nagy L.G."/>
            <person name="Martin F.M."/>
        </authorList>
    </citation>
    <scope>NUCLEOTIDE SEQUENCE</scope>
    <source>
        <strain evidence="6">UH-Tt-Lm1</strain>
    </source>
</reference>
<dbReference type="Pfam" id="PF21948">
    <property type="entry name" value="LplA-B_cat"/>
    <property type="match status" value="1"/>
</dbReference>
<evidence type="ECO:0000313" key="6">
    <source>
        <dbReference type="EMBL" id="KAF9782262.1"/>
    </source>
</evidence>
<reference evidence="6" key="1">
    <citation type="journal article" date="2020" name="Nat. Commun.">
        <title>Large-scale genome sequencing of mycorrhizal fungi provides insights into the early evolution of symbiotic traits.</title>
        <authorList>
            <person name="Miyauchi S."/>
            <person name="Kiss E."/>
            <person name="Kuo A."/>
            <person name="Drula E."/>
            <person name="Kohler A."/>
            <person name="Sanchez-Garcia M."/>
            <person name="Morin E."/>
            <person name="Andreopoulos B."/>
            <person name="Barry K.W."/>
            <person name="Bonito G."/>
            <person name="Buee M."/>
            <person name="Carver A."/>
            <person name="Chen C."/>
            <person name="Cichocki N."/>
            <person name="Clum A."/>
            <person name="Culley D."/>
            <person name="Crous P.W."/>
            <person name="Fauchery L."/>
            <person name="Girlanda M."/>
            <person name="Hayes R.D."/>
            <person name="Keri Z."/>
            <person name="LaButti K."/>
            <person name="Lipzen A."/>
            <person name="Lombard V."/>
            <person name="Magnuson J."/>
            <person name="Maillard F."/>
            <person name="Murat C."/>
            <person name="Nolan M."/>
            <person name="Ohm R.A."/>
            <person name="Pangilinan J."/>
            <person name="Pereira M.F."/>
            <person name="Perotto S."/>
            <person name="Peter M."/>
            <person name="Pfister S."/>
            <person name="Riley R."/>
            <person name="Sitrit Y."/>
            <person name="Stielow J.B."/>
            <person name="Szollosi G."/>
            <person name="Zifcakova L."/>
            <person name="Stursova M."/>
            <person name="Spatafora J.W."/>
            <person name="Tedersoo L."/>
            <person name="Vaario L.M."/>
            <person name="Yamada A."/>
            <person name="Yan M."/>
            <person name="Wang P."/>
            <person name="Xu J."/>
            <person name="Bruns T."/>
            <person name="Baldrian P."/>
            <person name="Vilgalys R."/>
            <person name="Dunand C."/>
            <person name="Henrissat B."/>
            <person name="Grigoriev I.V."/>
            <person name="Hibbett D."/>
            <person name="Nagy L.G."/>
            <person name="Martin F.M."/>
        </authorList>
    </citation>
    <scope>NUCLEOTIDE SEQUENCE</scope>
    <source>
        <strain evidence="6">UH-Tt-Lm1</strain>
    </source>
</reference>
<comment type="caution">
    <text evidence="6">The sequence shown here is derived from an EMBL/GenBank/DDBJ whole genome shotgun (WGS) entry which is preliminary data.</text>
</comment>
<dbReference type="NCBIfam" id="TIGR00545">
    <property type="entry name" value="lipoyltrans"/>
    <property type="match status" value="1"/>
</dbReference>
<dbReference type="InterPro" id="IPR045864">
    <property type="entry name" value="aa-tRNA-synth_II/BPL/LPL"/>
</dbReference>
<keyword evidence="6" id="KW-0436">Ligase</keyword>
<dbReference type="SUPFAM" id="SSF55681">
    <property type="entry name" value="Class II aaRS and biotin synthetases"/>
    <property type="match status" value="1"/>
</dbReference>
<comment type="similarity">
    <text evidence="3">Belongs to the LplA family.</text>
</comment>
<dbReference type="GO" id="GO:0005739">
    <property type="term" value="C:mitochondrion"/>
    <property type="evidence" value="ECO:0007669"/>
    <property type="project" value="TreeGrafter"/>
</dbReference>
<organism evidence="6 7">
    <name type="scientific">Thelephora terrestris</name>
    <dbReference type="NCBI Taxonomy" id="56493"/>
    <lineage>
        <taxon>Eukaryota</taxon>
        <taxon>Fungi</taxon>
        <taxon>Dikarya</taxon>
        <taxon>Basidiomycota</taxon>
        <taxon>Agaricomycotina</taxon>
        <taxon>Agaricomycetes</taxon>
        <taxon>Thelephorales</taxon>
        <taxon>Thelephoraceae</taxon>
        <taxon>Thelephora</taxon>
    </lineage>
</organism>
<dbReference type="PANTHER" id="PTHR12561">
    <property type="entry name" value="LIPOATE-PROTEIN LIGASE"/>
    <property type="match status" value="1"/>
</dbReference>
<accession>A0A9P6H965</accession>
<evidence type="ECO:0000313" key="7">
    <source>
        <dbReference type="Proteomes" id="UP000736335"/>
    </source>
</evidence>
<comment type="function">
    <text evidence="1">Catalyzes both the ATP-dependent activation of exogenously supplied lipoate to lipoyl-AMP and the transfer of the activated lipoyl onto the lipoyl domains of lipoate-dependent enzymes.</text>
</comment>
<evidence type="ECO:0000256" key="4">
    <source>
        <dbReference type="ARBA" id="ARBA00015925"/>
    </source>
</evidence>
<dbReference type="Proteomes" id="UP000736335">
    <property type="component" value="Unassembled WGS sequence"/>
</dbReference>
<evidence type="ECO:0000256" key="3">
    <source>
        <dbReference type="ARBA" id="ARBA00008242"/>
    </source>
</evidence>
<gene>
    <name evidence="6" type="ORF">BJ322DRAFT_1205346</name>
</gene>
<evidence type="ECO:0000259" key="5">
    <source>
        <dbReference type="PROSITE" id="PS51733"/>
    </source>
</evidence>